<proteinExistence type="predicted"/>
<accession>A0A9X3W3B2</accession>
<reference evidence="1" key="1">
    <citation type="journal article" date="2022" name="Microorganisms">
        <title>Antibiotic Susceptibility, Resistance Gene Determinants and Corresponding Genomic Regions in Lactobacillus amylovorus Isolates Derived from Wild Boars and Domestic Pigs.</title>
        <authorList>
            <person name="Moravkova M."/>
            <person name="Kostovova I."/>
            <person name="Kavanova K."/>
            <person name="Pechar R."/>
            <person name="Stanek S."/>
            <person name="Brychta A."/>
            <person name="Zeman M."/>
            <person name="Kubasova T."/>
        </authorList>
    </citation>
    <scope>NUCLEOTIDE SEQUENCE</scope>
    <source>
        <strain evidence="1">M490A</strain>
    </source>
</reference>
<dbReference type="Proteomes" id="UP001141981">
    <property type="component" value="Unassembled WGS sequence"/>
</dbReference>
<protein>
    <submittedName>
        <fullName evidence="1">Uncharacterized protein</fullName>
    </submittedName>
</protein>
<sequence>MTKKKLFRATKKEVATATAEKLFQAKLTELQKDRTIQIAKIKEEVKKQNKNRLFKVNAKDRLKSADLTPKFTIRDLADYYYETTGTCLNAETMSDILQGKATIANQRIDSLKVFLGDKFPKELFFLIFPNDIAAMNYEHDLFFNILEDAKKQIFKYIPSTFRGNNVLLMTKNLALGEWGTTRIDQAMNDLINEVWKQTTLLNKEGWKVNELIKYSDQHPEKSDKNMKMVLYDHMFDMIKSIYKQIFQYDLAPAFPHDCFRFQTYNQLDNLNRKHIQDHAVMNLVIIAHLTSGIIHNIPDPMYQWNNDEGRIYMLRAISKYLAQQFKYFSTEYGNDFKLKAFK</sequence>
<reference evidence="1" key="2">
    <citation type="submission" date="2022-10" db="EMBL/GenBank/DDBJ databases">
        <authorList>
            <person name="Kostovova I."/>
            <person name="Moravkova M."/>
            <person name="Pechar R."/>
        </authorList>
    </citation>
    <scope>NUCLEOTIDE SEQUENCE</scope>
    <source>
        <strain evidence="1">M490A</strain>
    </source>
</reference>
<dbReference type="EMBL" id="JAOTGY010000002">
    <property type="protein sequence ID" value="MDB6257308.1"/>
    <property type="molecule type" value="Genomic_DNA"/>
</dbReference>
<evidence type="ECO:0000313" key="1">
    <source>
        <dbReference type="EMBL" id="MDB6257308.1"/>
    </source>
</evidence>
<gene>
    <name evidence="1" type="ORF">ODU72_01220</name>
</gene>
<name>A0A9X3W3B2_LACAM</name>
<dbReference type="AlphaFoldDB" id="A0A9X3W3B2"/>
<organism evidence="1 2">
    <name type="scientific">Lactobacillus amylovorus</name>
    <dbReference type="NCBI Taxonomy" id="1604"/>
    <lineage>
        <taxon>Bacteria</taxon>
        <taxon>Bacillati</taxon>
        <taxon>Bacillota</taxon>
        <taxon>Bacilli</taxon>
        <taxon>Lactobacillales</taxon>
        <taxon>Lactobacillaceae</taxon>
        <taxon>Lactobacillus</taxon>
    </lineage>
</organism>
<evidence type="ECO:0000313" key="2">
    <source>
        <dbReference type="Proteomes" id="UP001141981"/>
    </source>
</evidence>
<dbReference type="RefSeq" id="WP_271864438.1">
    <property type="nucleotide sequence ID" value="NZ_JAOTGR010000006.1"/>
</dbReference>
<comment type="caution">
    <text evidence="1">The sequence shown here is derived from an EMBL/GenBank/DDBJ whole genome shotgun (WGS) entry which is preliminary data.</text>
</comment>